<organism evidence="1 2">
    <name type="scientific">Nostoc flagelliforme CCNUN1</name>
    <dbReference type="NCBI Taxonomy" id="2038116"/>
    <lineage>
        <taxon>Bacteria</taxon>
        <taxon>Bacillati</taxon>
        <taxon>Cyanobacteriota</taxon>
        <taxon>Cyanophyceae</taxon>
        <taxon>Nostocales</taxon>
        <taxon>Nostocaceae</taxon>
        <taxon>Nostoc</taxon>
    </lineage>
</organism>
<protein>
    <submittedName>
        <fullName evidence="1">Uncharacterized protein</fullName>
    </submittedName>
</protein>
<reference evidence="1 2" key="1">
    <citation type="submission" date="2017-11" db="EMBL/GenBank/DDBJ databases">
        <title>Complete genome of a free-living desiccation-tolerant cyanobacterium and its photosynthetic adaptation to extreme terrestrial habitat.</title>
        <authorList>
            <person name="Shang J."/>
        </authorList>
    </citation>
    <scope>NUCLEOTIDE SEQUENCE [LARGE SCALE GENOMIC DNA]</scope>
    <source>
        <strain evidence="1 2">CCNUN1</strain>
    </source>
</reference>
<dbReference type="EMBL" id="CP024785">
    <property type="protein sequence ID" value="AUB37439.1"/>
    <property type="molecule type" value="Genomic_DNA"/>
</dbReference>
<keyword evidence="2" id="KW-1185">Reference proteome</keyword>
<dbReference type="Proteomes" id="UP000232003">
    <property type="component" value="Chromosome"/>
</dbReference>
<dbReference type="AlphaFoldDB" id="A0A2K8SPQ5"/>
<evidence type="ECO:0000313" key="2">
    <source>
        <dbReference type="Proteomes" id="UP000232003"/>
    </source>
</evidence>
<proteinExistence type="predicted"/>
<accession>A0A2K8SPQ5</accession>
<dbReference type="KEGG" id="nfl:COO91_03384"/>
<gene>
    <name evidence="1" type="ORF">COO91_03384</name>
</gene>
<evidence type="ECO:0000313" key="1">
    <source>
        <dbReference type="EMBL" id="AUB37439.1"/>
    </source>
</evidence>
<name>A0A2K8SPQ5_9NOSO</name>
<sequence length="98" mass="11488">MVLGNRFAIGQMPIFFVPKGKMTMLKFTQAQFEFLVFVDMQDDWHRSYFVERVAEQYASSLELPFNEAEFENMMRELQTLSTDRVANLQFALCAFANI</sequence>